<dbReference type="PROSITE" id="PS51177">
    <property type="entry name" value="LUMAZINE_BIND"/>
    <property type="match status" value="2"/>
</dbReference>
<dbReference type="FunFam" id="2.40.30.20:FF:000014">
    <property type="entry name" value="Riboflavin synthase, alpha subunit"/>
    <property type="match status" value="1"/>
</dbReference>
<dbReference type="GO" id="GO:0004746">
    <property type="term" value="F:riboflavin synthase activity"/>
    <property type="evidence" value="ECO:0007669"/>
    <property type="project" value="UniProtKB-UniRule"/>
</dbReference>
<accession>A0A1V4I5V2</accession>
<dbReference type="NCBIfam" id="NF009566">
    <property type="entry name" value="PRK13020.1"/>
    <property type="match status" value="1"/>
</dbReference>
<keyword evidence="7 12" id="KW-0808">Transferase</keyword>
<dbReference type="FunFam" id="2.40.30.20:FF:000004">
    <property type="entry name" value="Riboflavin synthase, alpha subunit"/>
    <property type="match status" value="1"/>
</dbReference>
<dbReference type="InterPro" id="IPR017938">
    <property type="entry name" value="Riboflavin_synthase-like_b-brl"/>
</dbReference>
<dbReference type="InterPro" id="IPR026017">
    <property type="entry name" value="Lumazine-bd_dom"/>
</dbReference>
<feature type="domain" description="Lumazine-binding" evidence="11">
    <location>
        <begin position="97"/>
        <end position="193"/>
    </location>
</feature>
<comment type="pathway">
    <text evidence="3">Cofactor biosynthesis; riboflavin biosynthesis; riboflavin from 2-hydroxy-3-oxobutyl phosphate and 5-amino-6-(D-ribitylamino)uracil: step 2/2.</text>
</comment>
<evidence type="ECO:0000256" key="4">
    <source>
        <dbReference type="ARBA" id="ARBA00012827"/>
    </source>
</evidence>
<feature type="domain" description="Lumazine-binding" evidence="11">
    <location>
        <begin position="1"/>
        <end position="96"/>
    </location>
</feature>
<organism evidence="12 13">
    <name type="scientific">Alkalithermobacter paradoxus</name>
    <dbReference type="NCBI Taxonomy" id="29349"/>
    <lineage>
        <taxon>Bacteria</taxon>
        <taxon>Bacillati</taxon>
        <taxon>Bacillota</taxon>
        <taxon>Clostridia</taxon>
        <taxon>Peptostreptococcales</taxon>
        <taxon>Tepidibacteraceae</taxon>
        <taxon>Alkalithermobacter</taxon>
    </lineage>
</organism>
<name>A0A1V4I5V2_9FIRM</name>
<feature type="repeat" description="Lumazine-binding" evidence="10">
    <location>
        <begin position="97"/>
        <end position="193"/>
    </location>
</feature>
<dbReference type="InterPro" id="IPR023366">
    <property type="entry name" value="ATP_synth_asu-like_sf"/>
</dbReference>
<comment type="catalytic activity">
    <reaction evidence="1">
        <text>2 6,7-dimethyl-8-(1-D-ribityl)lumazine + H(+) = 5-amino-6-(D-ribitylamino)uracil + riboflavin</text>
        <dbReference type="Rhea" id="RHEA:20772"/>
        <dbReference type="ChEBI" id="CHEBI:15378"/>
        <dbReference type="ChEBI" id="CHEBI:15934"/>
        <dbReference type="ChEBI" id="CHEBI:57986"/>
        <dbReference type="ChEBI" id="CHEBI:58201"/>
        <dbReference type="EC" id="2.5.1.9"/>
    </reaction>
</comment>
<comment type="caution">
    <text evidence="12">The sequence shown here is derived from an EMBL/GenBank/DDBJ whole genome shotgun (WGS) entry which is preliminary data.</text>
</comment>
<keyword evidence="8" id="KW-0677">Repeat</keyword>
<dbReference type="Gene3D" id="2.40.30.20">
    <property type="match status" value="2"/>
</dbReference>
<dbReference type="EMBL" id="MZGW01000005">
    <property type="protein sequence ID" value="OPJ55371.1"/>
    <property type="molecule type" value="Genomic_DNA"/>
</dbReference>
<dbReference type="GO" id="GO:0009231">
    <property type="term" value="P:riboflavin biosynthetic process"/>
    <property type="evidence" value="ECO:0007669"/>
    <property type="project" value="UniProtKB-KW"/>
</dbReference>
<evidence type="ECO:0000256" key="3">
    <source>
        <dbReference type="ARBA" id="ARBA00004887"/>
    </source>
</evidence>
<dbReference type="STRING" id="29349.CLOTH_14290"/>
<evidence type="ECO:0000256" key="8">
    <source>
        <dbReference type="ARBA" id="ARBA00022737"/>
    </source>
</evidence>
<dbReference type="NCBIfam" id="TIGR00187">
    <property type="entry name" value="ribE"/>
    <property type="match status" value="1"/>
</dbReference>
<evidence type="ECO:0000256" key="1">
    <source>
        <dbReference type="ARBA" id="ARBA00000968"/>
    </source>
</evidence>
<dbReference type="OrthoDB" id="9788537at2"/>
<dbReference type="CDD" id="cd00402">
    <property type="entry name" value="Riboflavin_synthase_like"/>
    <property type="match status" value="1"/>
</dbReference>
<dbReference type="RefSeq" id="WP_079412534.1">
    <property type="nucleotide sequence ID" value="NZ_MZGW01000005.1"/>
</dbReference>
<gene>
    <name evidence="12" type="primary">ribE</name>
    <name evidence="12" type="ORF">CLOTH_14290</name>
</gene>
<sequence length="216" mass="23824">MFTGLVEEVGSIHSITKLQNSSRIVINCSKVLQDLRLGDSISTNGVCLTVTKFDDSSFTADVMTETMRKTNLKDLSVKDKVNLERALRVGDRLGGHLVSGHIDGVGTIEGFKKEDIAVWISIKAPQDILKYIVYKGSVAIDGVSLTVAYVDESIFKVSIIPHTKDLTTLLDKNVGDSVNLECDMIGKYVEKLMNFNSSYKPKQDISVDFLKENGFL</sequence>
<dbReference type="InterPro" id="IPR001783">
    <property type="entry name" value="Lumazine-bd"/>
</dbReference>
<reference evidence="12 13" key="1">
    <citation type="submission" date="2017-03" db="EMBL/GenBank/DDBJ databases">
        <title>Genome sequence of Clostridium thermoalcaliphilum DSM 7309.</title>
        <authorList>
            <person name="Poehlein A."/>
            <person name="Daniel R."/>
        </authorList>
    </citation>
    <scope>NUCLEOTIDE SEQUENCE [LARGE SCALE GENOMIC DNA]</scope>
    <source>
        <strain evidence="12 13">DSM 7309</strain>
    </source>
</reference>
<dbReference type="PANTHER" id="PTHR21098">
    <property type="entry name" value="RIBOFLAVIN SYNTHASE ALPHA CHAIN"/>
    <property type="match status" value="1"/>
</dbReference>
<proteinExistence type="predicted"/>
<keyword evidence="6" id="KW-0686">Riboflavin biosynthesis</keyword>
<evidence type="ECO:0000256" key="9">
    <source>
        <dbReference type="NCBIfam" id="TIGR00187"/>
    </source>
</evidence>
<protein>
    <recommendedName>
        <fullName evidence="5 9">Riboflavin synthase</fullName>
        <ecNumber evidence="4 9">2.5.1.9</ecNumber>
    </recommendedName>
</protein>
<evidence type="ECO:0000256" key="10">
    <source>
        <dbReference type="PROSITE-ProRule" id="PRU00524"/>
    </source>
</evidence>
<evidence type="ECO:0000256" key="7">
    <source>
        <dbReference type="ARBA" id="ARBA00022679"/>
    </source>
</evidence>
<evidence type="ECO:0000313" key="13">
    <source>
        <dbReference type="Proteomes" id="UP000190140"/>
    </source>
</evidence>
<evidence type="ECO:0000256" key="6">
    <source>
        <dbReference type="ARBA" id="ARBA00022619"/>
    </source>
</evidence>
<dbReference type="AlphaFoldDB" id="A0A1V4I5V2"/>
<dbReference type="PANTHER" id="PTHR21098:SF12">
    <property type="entry name" value="RIBOFLAVIN SYNTHASE"/>
    <property type="match status" value="1"/>
</dbReference>
<feature type="repeat" description="Lumazine-binding" evidence="10">
    <location>
        <begin position="1"/>
        <end position="96"/>
    </location>
</feature>
<dbReference type="Pfam" id="PF00677">
    <property type="entry name" value="Lum_binding"/>
    <property type="match status" value="2"/>
</dbReference>
<evidence type="ECO:0000313" key="12">
    <source>
        <dbReference type="EMBL" id="OPJ55371.1"/>
    </source>
</evidence>
<comment type="function">
    <text evidence="2">Catalyzes the dismutation of two molecules of 6,7-dimethyl-8-ribityllumazine, resulting in the formation of riboflavin and 5-amino-6-(D-ribitylamino)uracil.</text>
</comment>
<dbReference type="EC" id="2.5.1.9" evidence="4 9"/>
<dbReference type="SUPFAM" id="SSF63380">
    <property type="entry name" value="Riboflavin synthase domain-like"/>
    <property type="match status" value="2"/>
</dbReference>
<dbReference type="Proteomes" id="UP000190140">
    <property type="component" value="Unassembled WGS sequence"/>
</dbReference>
<evidence type="ECO:0000256" key="2">
    <source>
        <dbReference type="ARBA" id="ARBA00002803"/>
    </source>
</evidence>
<dbReference type="PIRSF" id="PIRSF000498">
    <property type="entry name" value="Riboflavin_syn_A"/>
    <property type="match status" value="1"/>
</dbReference>
<dbReference type="NCBIfam" id="NF006767">
    <property type="entry name" value="PRK09289.1"/>
    <property type="match status" value="1"/>
</dbReference>
<evidence type="ECO:0000259" key="11">
    <source>
        <dbReference type="PROSITE" id="PS51177"/>
    </source>
</evidence>
<keyword evidence="13" id="KW-1185">Reference proteome</keyword>
<evidence type="ECO:0000256" key="5">
    <source>
        <dbReference type="ARBA" id="ARBA00013950"/>
    </source>
</evidence>